<name>A0A3L8Q4I5_CHLGU</name>
<keyword evidence="9 13" id="KW-0472">Membrane</keyword>
<keyword evidence="5" id="KW-0813">Transport</keyword>
<evidence type="ECO:0000256" key="1">
    <source>
        <dbReference type="ARBA" id="ARBA00004155"/>
    </source>
</evidence>
<keyword evidence="16" id="KW-1185">Reference proteome</keyword>
<feature type="region of interest" description="Disordered" evidence="12">
    <location>
        <begin position="484"/>
        <end position="516"/>
    </location>
</feature>
<evidence type="ECO:0000256" key="12">
    <source>
        <dbReference type="SAM" id="MobiDB-lite"/>
    </source>
</evidence>
<evidence type="ECO:0000256" key="6">
    <source>
        <dbReference type="ARBA" id="ARBA00022692"/>
    </source>
</evidence>
<sequence>APAPGLCCSGFGVNPEGFVVLWRGLAVWALLLWVWGKSRGICGFMEGFGCCLNPGWDWGCLGSAAALGFCPLAQGLGTKCFRTGGLGLGESLRVWIGIGSGLGQGLDQGLDWNWVRFGSGFGSGFGLTLVRFGSGIGLELGQVWARVWIRVWVRVWIGIGQGLDQGLDWNWVRFGPGFGSGFGLALVRVWIRDWTGTGSGLGQVWFWGPRGELEGLCCCSPHAELVAAAAAAAAAVLVRAGSAGSSVLLTPKPRFPIPGRNVGRKRWDPGQREVGEVDFGEVEGSALSPDPGQRLGCHGSAAVATGPPARGSGHGVSCGGSWESIPGAGNVGRGQQVPAAAGVGALLMSLLSPGQVSCCSLLCVLPVRGCLSDLPAVTCTGVLALWALITHVMYLQDYWRTWLKGLRFFFSVGILFSALSGLGFCAFLALAITQHQCDTGRGLGTEQGWGCSCHLPFWGQPAGLSQHLPAMLLEYPQILESPLSRNPPNPGIPTNPIPEPGEFGLGAPELGNSSHS</sequence>
<evidence type="ECO:0000256" key="4">
    <source>
        <dbReference type="ARBA" id="ARBA00006203"/>
    </source>
</evidence>
<dbReference type="GO" id="GO:0010008">
    <property type="term" value="C:endosome membrane"/>
    <property type="evidence" value="ECO:0007669"/>
    <property type="project" value="UniProtKB-SubCell"/>
</dbReference>
<dbReference type="Pfam" id="PF16954">
    <property type="entry name" value="HRG"/>
    <property type="match status" value="1"/>
</dbReference>
<comment type="similarity">
    <text evidence="4">Belongs to the HRG family.</text>
</comment>
<gene>
    <name evidence="14" type="ORF">DV515_00019513</name>
    <name evidence="15" type="ORF">DV515_00019514</name>
</gene>
<evidence type="ECO:0000313" key="16">
    <source>
        <dbReference type="Proteomes" id="UP000276834"/>
    </source>
</evidence>
<keyword evidence="6 13" id="KW-0812">Transmembrane</keyword>
<comment type="caution">
    <text evidence="14">The sequence shown here is derived from an EMBL/GenBank/DDBJ whole genome shotgun (WGS) entry which is preliminary data.</text>
</comment>
<feature type="non-terminal residue" evidence="14">
    <location>
        <position position="1"/>
    </location>
</feature>
<dbReference type="GO" id="GO:0015232">
    <property type="term" value="F:heme transmembrane transporter activity"/>
    <property type="evidence" value="ECO:0007669"/>
    <property type="project" value="InterPro"/>
</dbReference>
<comment type="catalytic activity">
    <reaction evidence="11">
        <text>heme b(in) = heme b(out)</text>
        <dbReference type="Rhea" id="RHEA:75443"/>
        <dbReference type="ChEBI" id="CHEBI:60344"/>
    </reaction>
</comment>
<dbReference type="PANTHER" id="PTHR31525:SF1">
    <property type="entry name" value="HEME TRANSPORTER HRG1"/>
    <property type="match status" value="1"/>
</dbReference>
<keyword evidence="8 13" id="KW-1133">Transmembrane helix</keyword>
<keyword evidence="7" id="KW-0967">Endosome</keyword>
<dbReference type="Proteomes" id="UP000276834">
    <property type="component" value="Unassembled WGS sequence"/>
</dbReference>
<organism evidence="14 16">
    <name type="scientific">Chloebia gouldiae</name>
    <name type="common">Gouldian finch</name>
    <name type="synonym">Erythrura gouldiae</name>
    <dbReference type="NCBI Taxonomy" id="44316"/>
    <lineage>
        <taxon>Eukaryota</taxon>
        <taxon>Metazoa</taxon>
        <taxon>Chordata</taxon>
        <taxon>Craniata</taxon>
        <taxon>Vertebrata</taxon>
        <taxon>Euteleostomi</taxon>
        <taxon>Archelosauria</taxon>
        <taxon>Archosauria</taxon>
        <taxon>Dinosauria</taxon>
        <taxon>Saurischia</taxon>
        <taxon>Theropoda</taxon>
        <taxon>Coelurosauria</taxon>
        <taxon>Aves</taxon>
        <taxon>Neognathae</taxon>
        <taxon>Neoaves</taxon>
        <taxon>Telluraves</taxon>
        <taxon>Australaves</taxon>
        <taxon>Passeriformes</taxon>
        <taxon>Passeroidea</taxon>
        <taxon>Passeridae</taxon>
        <taxon>Chloebia</taxon>
    </lineage>
</organism>
<evidence type="ECO:0000256" key="9">
    <source>
        <dbReference type="ARBA" id="ARBA00023136"/>
    </source>
</evidence>
<dbReference type="EMBL" id="QUSF01009280">
    <property type="protein sequence ID" value="RLV62246.1"/>
    <property type="molecule type" value="Genomic_DNA"/>
</dbReference>
<reference evidence="14" key="2">
    <citation type="submission" date="2018-08" db="EMBL/GenBank/DDBJ databases">
        <authorList>
            <person name="Sabatino S.J."/>
        </authorList>
    </citation>
    <scope>NUCLEOTIDE SEQUENCE</scope>
    <source>
        <strain evidence="14">Red01</strain>
        <tissue evidence="14">Muscle</tissue>
    </source>
</reference>
<evidence type="ECO:0000313" key="14">
    <source>
        <dbReference type="EMBL" id="RLV62246.1"/>
    </source>
</evidence>
<evidence type="ECO:0000256" key="7">
    <source>
        <dbReference type="ARBA" id="ARBA00022753"/>
    </source>
</evidence>
<evidence type="ECO:0000256" key="8">
    <source>
        <dbReference type="ARBA" id="ARBA00022989"/>
    </source>
</evidence>
<dbReference type="OrthoDB" id="5954402at2759"/>
<protein>
    <submittedName>
        <fullName evidence="14">Uncharacterized protein</fullName>
    </submittedName>
</protein>
<evidence type="ECO:0000313" key="15">
    <source>
        <dbReference type="EMBL" id="RLV62247.1"/>
    </source>
</evidence>
<dbReference type="PANTHER" id="PTHR31525">
    <property type="entry name" value="HEME TRANSPORTER HRG1"/>
    <property type="match status" value="1"/>
</dbReference>
<dbReference type="GO" id="GO:0005886">
    <property type="term" value="C:plasma membrane"/>
    <property type="evidence" value="ECO:0007669"/>
    <property type="project" value="TreeGrafter"/>
</dbReference>
<evidence type="ECO:0000256" key="2">
    <source>
        <dbReference type="ARBA" id="ARBA00004265"/>
    </source>
</evidence>
<accession>A0A3L8Q4I5</accession>
<feature type="transmembrane region" description="Helical" evidence="13">
    <location>
        <begin position="374"/>
        <end position="396"/>
    </location>
</feature>
<comment type="subcellular location">
    <subcellularLocation>
        <location evidence="2">Cytoplasmic vesicle</location>
        <location evidence="2">Phagosome membrane</location>
        <topology evidence="2">Multi-pass membrane protein</topology>
    </subcellularLocation>
    <subcellularLocation>
        <location evidence="3">Endosome membrane</location>
        <topology evidence="3">Multi-pass membrane protein</topology>
    </subcellularLocation>
    <subcellularLocation>
        <location evidence="1">Lysosome membrane</location>
        <topology evidence="1">Multi-pass membrane protein</topology>
    </subcellularLocation>
</comment>
<dbReference type="GO" id="GO:0030670">
    <property type="term" value="C:phagocytic vesicle membrane"/>
    <property type="evidence" value="ECO:0007669"/>
    <property type="project" value="UniProtKB-SubCell"/>
</dbReference>
<evidence type="ECO:0000256" key="11">
    <source>
        <dbReference type="ARBA" id="ARBA00035075"/>
    </source>
</evidence>
<feature type="transmembrane region" description="Helical" evidence="13">
    <location>
        <begin position="408"/>
        <end position="432"/>
    </location>
</feature>
<dbReference type="InterPro" id="IPR026218">
    <property type="entry name" value="HRG"/>
</dbReference>
<feature type="non-terminal residue" evidence="14">
    <location>
        <position position="516"/>
    </location>
</feature>
<feature type="compositionally biased region" description="Pro residues" evidence="12">
    <location>
        <begin position="485"/>
        <end position="499"/>
    </location>
</feature>
<evidence type="ECO:0000256" key="3">
    <source>
        <dbReference type="ARBA" id="ARBA00004337"/>
    </source>
</evidence>
<evidence type="ECO:0000256" key="10">
    <source>
        <dbReference type="ARBA" id="ARBA00023228"/>
    </source>
</evidence>
<dbReference type="GO" id="GO:0020037">
    <property type="term" value="F:heme binding"/>
    <property type="evidence" value="ECO:0007669"/>
    <property type="project" value="TreeGrafter"/>
</dbReference>
<evidence type="ECO:0000256" key="13">
    <source>
        <dbReference type="SAM" id="Phobius"/>
    </source>
</evidence>
<reference evidence="14 16" key="1">
    <citation type="journal article" date="2018" name="Proc. R. Soc. B">
        <title>A non-coding region near Follistatin controls head colour polymorphism in the Gouldian finch.</title>
        <authorList>
            <person name="Toomey M.B."/>
            <person name="Marques C.I."/>
            <person name="Andrade P."/>
            <person name="Araujo P.M."/>
            <person name="Sabatino S."/>
            <person name="Gazda M.A."/>
            <person name="Afonso S."/>
            <person name="Lopes R.J."/>
            <person name="Corbo J.C."/>
            <person name="Carneiro M."/>
        </authorList>
    </citation>
    <scope>NUCLEOTIDE SEQUENCE [LARGE SCALE GENOMIC DNA]</scope>
    <source>
        <strain evidence="14">Red01</strain>
        <tissue evidence="14">Muscle</tissue>
    </source>
</reference>
<evidence type="ECO:0000256" key="5">
    <source>
        <dbReference type="ARBA" id="ARBA00022448"/>
    </source>
</evidence>
<keyword evidence="10" id="KW-0458">Lysosome</keyword>
<dbReference type="EMBL" id="QUSF01009279">
    <property type="protein sequence ID" value="RLV62247.1"/>
    <property type="molecule type" value="Genomic_DNA"/>
</dbReference>
<dbReference type="GO" id="GO:0005765">
    <property type="term" value="C:lysosomal membrane"/>
    <property type="evidence" value="ECO:0007669"/>
    <property type="project" value="UniProtKB-SubCell"/>
</dbReference>
<proteinExistence type="inferred from homology"/>
<dbReference type="AlphaFoldDB" id="A0A3L8Q4I5"/>